<dbReference type="AlphaFoldDB" id="A0A410S1K6"/>
<dbReference type="Proteomes" id="UP000288758">
    <property type="component" value="Chromosome"/>
</dbReference>
<dbReference type="EMBL" id="CP034669">
    <property type="protein sequence ID" value="QAT87911.1"/>
    <property type="molecule type" value="Genomic_DNA"/>
</dbReference>
<proteinExistence type="predicted"/>
<name>A0A410S1K6_CORCK</name>
<reference evidence="1 2" key="1">
    <citation type="submission" date="2018-12" db="EMBL/GenBank/DDBJ databases">
        <title>Complete Genome Sequence of the Corallopyronin A producing Myxobacterium Corallococcus coralloides B035.</title>
        <authorList>
            <person name="Bouhired S.M."/>
            <person name="Rupp O."/>
            <person name="Blom J."/>
            <person name="Schaeberle T.F."/>
            <person name="Kehraus S."/>
            <person name="Schiefer A."/>
            <person name="Pfarr K."/>
            <person name="Goesmann A."/>
            <person name="Hoerauf A."/>
            <person name="Koenig G.M."/>
        </authorList>
    </citation>
    <scope>NUCLEOTIDE SEQUENCE [LARGE SCALE GENOMIC DNA]</scope>
    <source>
        <strain evidence="1 2">B035</strain>
    </source>
</reference>
<organism evidence="1 2">
    <name type="scientific">Corallococcus coralloides</name>
    <name type="common">Myxococcus coralloides</name>
    <dbReference type="NCBI Taxonomy" id="184914"/>
    <lineage>
        <taxon>Bacteria</taxon>
        <taxon>Pseudomonadati</taxon>
        <taxon>Myxococcota</taxon>
        <taxon>Myxococcia</taxon>
        <taxon>Myxococcales</taxon>
        <taxon>Cystobacterineae</taxon>
        <taxon>Myxococcaceae</taxon>
        <taxon>Corallococcus</taxon>
    </lineage>
</organism>
<evidence type="ECO:0000313" key="1">
    <source>
        <dbReference type="EMBL" id="QAT87911.1"/>
    </source>
</evidence>
<evidence type="ECO:0000313" key="2">
    <source>
        <dbReference type="Proteomes" id="UP000288758"/>
    </source>
</evidence>
<accession>A0A410S1K6</accession>
<dbReference type="RefSeq" id="WP_164933352.1">
    <property type="nucleotide sequence ID" value="NZ_CP034669.1"/>
</dbReference>
<sequence length="151" mass="17140">MNFRLPSNAGYDTLEGTVRRAMLLDGERCLLLELRITGTGFRRDVHPITGEVVDDFAIRLPQVVVLRAHFDALRRALRQWQTTQEPFSLDLDTGRDITCTVEVRPRSDSPTDRWKPDFILVHASGTARIEVSFEVDASCLLEWSEGLEQAV</sequence>
<protein>
    <submittedName>
        <fullName evidence="1">Uncharacterized protein</fullName>
    </submittedName>
</protein>
<gene>
    <name evidence="1" type="ORF">EJ065_6382</name>
</gene>